<keyword evidence="8" id="KW-0812">Transmembrane</keyword>
<keyword evidence="6" id="KW-0520">NAD</keyword>
<sequence>MASTSIQTVPSSFTSAFSKPQPEYDVFLSFRGETRCKFTDHLYHALVDRKIITFRDDKELELGEPISLELLEAIEKSRIAVIIFSENYASSTWCLEELAKIVECRDRGILTVLPIFYHVEPTDVRHQTNTFEGAFAKHEKRFEENPIKVQKWRAALTDVVDLSGKCLKDGVHEANFIGSIVQWIYSKLKEKRANDIEDDLVGISSRVEEMISYLNLESTDVHFIGICEKSGMGKTTLARAVFDKIFNQFEACSFLENVREEYKAHGLKTLQEQLLCDIGKGGLRVKDEHKEMQFISDILHNKKVLIVVDDVSEKSQLEKLVGKRDLFGKGSRIIVTTEDKDLLASCEIKIVYKARGLNEVEALQLFSLNAFHKRHCENDFLEDCNNFVKYSQRVPLVLKVLGSYLCTRTKNEWESAQNQLRAIPHEKTTKKLRIAFDGLGAEEKKLFLDIACFFKGEEKNRIADILKSVYFPDINLKNLIDKSLITLVGGGKLWMHNLLQQMGWEIVREESEEARKRSRLWHCDDVVDVLKNNTGTKNIEGMLLRLPPDEEEELNAESFSKMNKLKYLKICKVRLSCLRYLSNELCLLEWHDYPLESLPNSFQPGELVELIMHRSCLQQLPSEFSKLRKLKLIDLSDSQNLTRTPDFTGFSNIERLNFQGCTRLHELHPSVGGLKSLILLNLKDCKCLKNLPDELNLESLKTLILSGCSRFKKFPRIGRNMRSLLELYLDGTTIEELPTTIGRLTGLTLLNLQDCKNLRSFPSDIRSLTSLEILTLSGCKCQPPKAGHLLGLSPIGSSIGATLTFPLLVSFLFLSFLAWLYTYLRIPIFATTALSTYCFHNARHPEPEPINLLLSNSFSKLSTLVTLSLSDCNLLALPDDPSCLLSIEYLNLSKNNFICLPDYISQLSKLKILFLDHCSKLKSLPYVPLSTRLVSVQGCTSLENYSNQVVVWTSGVAGFTIITCHGLAEDEDGTIAEVSLLDIHLLWQRYVKDQIHQMEGFCHVLPQIEIPEWFKPQRFGSFRPIPLPSNLFNNKNWKGIALCVIFVVPAHSNDVSPGEDTKYFHQFYCRLDIDGDLIAFKVPKETYVGSFGLWLYISHKRFRKHLDERSCITPLIGTYSPDIEINMCGARILFKQDMEEFLQNLGQKIFGSPNDLRGQLKSQHSRLHQVDRTRNYLSDYIFPQIASPPPRWFAYQNGPAIKTQLPADLHDHSRWRPTPVTKLLPSNETIQGECTSRETIFSNQQLSKSSY</sequence>
<dbReference type="GO" id="GO:0043531">
    <property type="term" value="F:ADP binding"/>
    <property type="evidence" value="ECO:0007669"/>
    <property type="project" value="InterPro"/>
</dbReference>
<evidence type="ECO:0000256" key="3">
    <source>
        <dbReference type="ARBA" id="ARBA00022737"/>
    </source>
</evidence>
<evidence type="ECO:0000313" key="11">
    <source>
        <dbReference type="Proteomes" id="UP001459277"/>
    </source>
</evidence>
<dbReference type="PRINTS" id="PR00364">
    <property type="entry name" value="DISEASERSIST"/>
</dbReference>
<gene>
    <name evidence="10" type="ORF">SO802_008987</name>
</gene>
<dbReference type="InterPro" id="IPR042197">
    <property type="entry name" value="Apaf_helical"/>
</dbReference>
<evidence type="ECO:0000256" key="1">
    <source>
        <dbReference type="ARBA" id="ARBA00011982"/>
    </source>
</evidence>
<dbReference type="InterPro" id="IPR002182">
    <property type="entry name" value="NB-ARC"/>
</dbReference>
<dbReference type="InterPro" id="IPR027417">
    <property type="entry name" value="P-loop_NTPase"/>
</dbReference>
<dbReference type="Pfam" id="PF23282">
    <property type="entry name" value="WHD_ROQ1"/>
    <property type="match status" value="1"/>
</dbReference>
<evidence type="ECO:0000256" key="4">
    <source>
        <dbReference type="ARBA" id="ARBA00022801"/>
    </source>
</evidence>
<dbReference type="GO" id="GO:0061809">
    <property type="term" value="F:NAD+ nucleosidase activity, cyclic ADP-ribose generating"/>
    <property type="evidence" value="ECO:0007669"/>
    <property type="project" value="UniProtKB-EC"/>
</dbReference>
<evidence type="ECO:0000256" key="2">
    <source>
        <dbReference type="ARBA" id="ARBA00022614"/>
    </source>
</evidence>
<comment type="catalytic activity">
    <reaction evidence="7">
        <text>NAD(+) + H2O = ADP-D-ribose + nicotinamide + H(+)</text>
        <dbReference type="Rhea" id="RHEA:16301"/>
        <dbReference type="ChEBI" id="CHEBI:15377"/>
        <dbReference type="ChEBI" id="CHEBI:15378"/>
        <dbReference type="ChEBI" id="CHEBI:17154"/>
        <dbReference type="ChEBI" id="CHEBI:57540"/>
        <dbReference type="ChEBI" id="CHEBI:57967"/>
        <dbReference type="EC" id="3.2.2.6"/>
    </reaction>
    <physiologicalReaction direction="left-to-right" evidence="7">
        <dbReference type="Rhea" id="RHEA:16302"/>
    </physiologicalReaction>
</comment>
<dbReference type="Gene3D" id="3.80.10.10">
    <property type="entry name" value="Ribonuclease Inhibitor"/>
    <property type="match status" value="2"/>
</dbReference>
<dbReference type="Gene3D" id="3.40.50.300">
    <property type="entry name" value="P-loop containing nucleotide triphosphate hydrolases"/>
    <property type="match status" value="1"/>
</dbReference>
<dbReference type="GO" id="GO:0007165">
    <property type="term" value="P:signal transduction"/>
    <property type="evidence" value="ECO:0007669"/>
    <property type="project" value="InterPro"/>
</dbReference>
<dbReference type="FunFam" id="3.40.50.10140:FF:000007">
    <property type="entry name" value="Disease resistance protein (TIR-NBS-LRR class)"/>
    <property type="match status" value="1"/>
</dbReference>
<dbReference type="Gene3D" id="3.40.50.10140">
    <property type="entry name" value="Toll/interleukin-1 receptor homology (TIR) domain"/>
    <property type="match status" value="1"/>
</dbReference>
<evidence type="ECO:0000256" key="8">
    <source>
        <dbReference type="SAM" id="Phobius"/>
    </source>
</evidence>
<dbReference type="Proteomes" id="UP001459277">
    <property type="component" value="Unassembled WGS sequence"/>
</dbReference>
<dbReference type="Gene3D" id="1.10.8.430">
    <property type="entry name" value="Helical domain of apoptotic protease-activating factors"/>
    <property type="match status" value="1"/>
</dbReference>
<keyword evidence="3" id="KW-0677">Repeat</keyword>
<dbReference type="InterPro" id="IPR035897">
    <property type="entry name" value="Toll_tir_struct_dom_sf"/>
</dbReference>
<dbReference type="InterPro" id="IPR045344">
    <property type="entry name" value="C-JID"/>
</dbReference>
<dbReference type="InterPro" id="IPR058192">
    <property type="entry name" value="WHD_ROQ1-like"/>
</dbReference>
<evidence type="ECO:0000313" key="10">
    <source>
        <dbReference type="EMBL" id="KAL0007485.1"/>
    </source>
</evidence>
<dbReference type="InterPro" id="IPR003591">
    <property type="entry name" value="Leu-rich_rpt_typical-subtyp"/>
</dbReference>
<dbReference type="InterPro" id="IPR032675">
    <property type="entry name" value="LRR_dom_sf"/>
</dbReference>
<name>A0AAW2DA46_9ROSI</name>
<dbReference type="PROSITE" id="PS50104">
    <property type="entry name" value="TIR"/>
    <property type="match status" value="1"/>
</dbReference>
<dbReference type="GO" id="GO:0006952">
    <property type="term" value="P:defense response"/>
    <property type="evidence" value="ECO:0007669"/>
    <property type="project" value="InterPro"/>
</dbReference>
<dbReference type="SMART" id="SM00369">
    <property type="entry name" value="LRR_TYP"/>
    <property type="match status" value="3"/>
</dbReference>
<dbReference type="InterPro" id="IPR000157">
    <property type="entry name" value="TIR_dom"/>
</dbReference>
<comment type="caution">
    <text evidence="10">The sequence shown here is derived from an EMBL/GenBank/DDBJ whole genome shotgun (WGS) entry which is preliminary data.</text>
</comment>
<evidence type="ECO:0000256" key="6">
    <source>
        <dbReference type="ARBA" id="ARBA00023027"/>
    </source>
</evidence>
<keyword evidence="8" id="KW-1133">Transmembrane helix</keyword>
<protein>
    <recommendedName>
        <fullName evidence="1">ADP-ribosyl cyclase/cyclic ADP-ribose hydrolase</fullName>
        <ecNumber evidence="1">3.2.2.6</ecNumber>
    </recommendedName>
</protein>
<reference evidence="10 11" key="1">
    <citation type="submission" date="2024-01" db="EMBL/GenBank/DDBJ databases">
        <title>A telomere-to-telomere, gap-free genome of sweet tea (Lithocarpus litseifolius).</title>
        <authorList>
            <person name="Zhou J."/>
        </authorList>
    </citation>
    <scope>NUCLEOTIDE SEQUENCE [LARGE SCALE GENOMIC DNA]</scope>
    <source>
        <strain evidence="10">Zhou-2022a</strain>
        <tissue evidence="10">Leaf</tissue>
    </source>
</reference>
<dbReference type="InterPro" id="IPR044974">
    <property type="entry name" value="Disease_R_plants"/>
</dbReference>
<dbReference type="PANTHER" id="PTHR11017:SF559">
    <property type="entry name" value="DISEASE RESISTANCE PROTEIN CHL1"/>
    <property type="match status" value="1"/>
</dbReference>
<dbReference type="SMART" id="SM00255">
    <property type="entry name" value="TIR"/>
    <property type="match status" value="1"/>
</dbReference>
<organism evidence="10 11">
    <name type="scientific">Lithocarpus litseifolius</name>
    <dbReference type="NCBI Taxonomy" id="425828"/>
    <lineage>
        <taxon>Eukaryota</taxon>
        <taxon>Viridiplantae</taxon>
        <taxon>Streptophyta</taxon>
        <taxon>Embryophyta</taxon>
        <taxon>Tracheophyta</taxon>
        <taxon>Spermatophyta</taxon>
        <taxon>Magnoliopsida</taxon>
        <taxon>eudicotyledons</taxon>
        <taxon>Gunneridae</taxon>
        <taxon>Pentapetalae</taxon>
        <taxon>rosids</taxon>
        <taxon>fabids</taxon>
        <taxon>Fagales</taxon>
        <taxon>Fagaceae</taxon>
        <taxon>Lithocarpus</taxon>
    </lineage>
</organism>
<proteinExistence type="predicted"/>
<dbReference type="Pfam" id="PF00931">
    <property type="entry name" value="NB-ARC"/>
    <property type="match status" value="1"/>
</dbReference>
<dbReference type="Pfam" id="PF20160">
    <property type="entry name" value="C-JID"/>
    <property type="match status" value="1"/>
</dbReference>
<keyword evidence="11" id="KW-1185">Reference proteome</keyword>
<dbReference type="AlphaFoldDB" id="A0AAW2DA46"/>
<evidence type="ECO:0000256" key="7">
    <source>
        <dbReference type="ARBA" id="ARBA00047304"/>
    </source>
</evidence>
<keyword evidence="5" id="KW-0611">Plant defense</keyword>
<accession>A0AAW2DA46</accession>
<dbReference type="EC" id="3.2.2.6" evidence="1"/>
<keyword evidence="4" id="KW-0378">Hydrolase</keyword>
<dbReference type="SUPFAM" id="SSF52540">
    <property type="entry name" value="P-loop containing nucleoside triphosphate hydrolases"/>
    <property type="match status" value="1"/>
</dbReference>
<dbReference type="Pfam" id="PF23286">
    <property type="entry name" value="LRR_13"/>
    <property type="match status" value="1"/>
</dbReference>
<dbReference type="EMBL" id="JAZDWU010000003">
    <property type="protein sequence ID" value="KAL0007485.1"/>
    <property type="molecule type" value="Genomic_DNA"/>
</dbReference>
<dbReference type="PANTHER" id="PTHR11017">
    <property type="entry name" value="LEUCINE-RICH REPEAT-CONTAINING PROTEIN"/>
    <property type="match status" value="1"/>
</dbReference>
<dbReference type="SUPFAM" id="SSF52200">
    <property type="entry name" value="Toll/Interleukin receptor TIR domain"/>
    <property type="match status" value="1"/>
</dbReference>
<keyword evidence="2" id="KW-0433">Leucine-rich repeat</keyword>
<feature type="domain" description="TIR" evidence="9">
    <location>
        <begin position="22"/>
        <end position="188"/>
    </location>
</feature>
<dbReference type="InterPro" id="IPR058546">
    <property type="entry name" value="RPS4B/Roq1-like_LRR"/>
</dbReference>
<keyword evidence="8" id="KW-0472">Membrane</keyword>
<dbReference type="SUPFAM" id="SSF52058">
    <property type="entry name" value="L domain-like"/>
    <property type="match status" value="2"/>
</dbReference>
<evidence type="ECO:0000256" key="5">
    <source>
        <dbReference type="ARBA" id="ARBA00022821"/>
    </source>
</evidence>
<feature type="transmembrane region" description="Helical" evidence="8">
    <location>
        <begin position="803"/>
        <end position="824"/>
    </location>
</feature>
<dbReference type="Pfam" id="PF01582">
    <property type="entry name" value="TIR"/>
    <property type="match status" value="1"/>
</dbReference>
<evidence type="ECO:0000259" key="9">
    <source>
        <dbReference type="PROSITE" id="PS50104"/>
    </source>
</evidence>